<evidence type="ECO:0000313" key="2">
    <source>
        <dbReference type="Proteomes" id="UP000308836"/>
    </source>
</evidence>
<protein>
    <submittedName>
        <fullName evidence="1">Uncharacterized protein</fullName>
    </submittedName>
</protein>
<dbReference type="EMBL" id="SRYG01000006">
    <property type="protein sequence ID" value="TGY66512.1"/>
    <property type="molecule type" value="Genomic_DNA"/>
</dbReference>
<evidence type="ECO:0000313" key="1">
    <source>
        <dbReference type="EMBL" id="TGY66512.1"/>
    </source>
</evidence>
<comment type="caution">
    <text evidence="1">The sequence shown here is derived from an EMBL/GenBank/DDBJ whole genome shotgun (WGS) entry which is preliminary data.</text>
</comment>
<dbReference type="Proteomes" id="UP000308836">
    <property type="component" value="Unassembled WGS sequence"/>
</dbReference>
<name>A0AC61RA09_9FIRM</name>
<accession>A0AC61RA09</accession>
<reference evidence="1" key="1">
    <citation type="submission" date="2019-04" db="EMBL/GenBank/DDBJ databases">
        <title>Microbes associate with the intestines of laboratory mice.</title>
        <authorList>
            <person name="Navarre W."/>
            <person name="Wong E."/>
            <person name="Huang K."/>
            <person name="Tropini C."/>
            <person name="Ng K."/>
            <person name="Yu B."/>
        </authorList>
    </citation>
    <scope>NUCLEOTIDE SEQUENCE</scope>
    <source>
        <strain evidence="1">NM09_H32</strain>
    </source>
</reference>
<keyword evidence="2" id="KW-1185">Reference proteome</keyword>
<organism evidence="1 2">
    <name type="scientific">Dubosiella muris</name>
    <dbReference type="NCBI Taxonomy" id="3038133"/>
    <lineage>
        <taxon>Bacteria</taxon>
        <taxon>Bacillati</taxon>
        <taxon>Bacillota</taxon>
        <taxon>Erysipelotrichia</taxon>
        <taxon>Erysipelotrichales</taxon>
        <taxon>Erysipelotrichaceae</taxon>
        <taxon>Dubosiella</taxon>
    </lineage>
</organism>
<proteinExistence type="predicted"/>
<sequence length="124" mass="13950">MKKDYYTLLLWQGVLAGSCFWIPEIGWLFTIGAVALIVLLESALAQYAKSKNLQVFGTPFHTDKYMEDASLLVLQLCFTIALAVVALVLLSGYALWSVFWIMLVASLCFLIAFCLFWRARKDAA</sequence>
<gene>
    <name evidence="1" type="ORF">E5336_04245</name>
</gene>